<feature type="compositionally biased region" description="Low complexity" evidence="2">
    <location>
        <begin position="89"/>
        <end position="105"/>
    </location>
</feature>
<evidence type="ECO:0000256" key="2">
    <source>
        <dbReference type="SAM" id="MobiDB-lite"/>
    </source>
</evidence>
<keyword evidence="4" id="KW-1185">Reference proteome</keyword>
<feature type="compositionally biased region" description="Polar residues" evidence="2">
    <location>
        <begin position="327"/>
        <end position="339"/>
    </location>
</feature>
<sequence>MANSRKSKKNDSAKSKPQIAKKPQSQKSEKDFEQTLVDKVSKNDEKQNNPKLTSESVENIDSILSSENSLQKTDQNTNSDSKTTITKTSNNQNVNGGSDSNGNKDNASENPVVLDKNANMFNEDTQSKMLDTTNNIIISTESDGVYNKSDTASKIDEHNKDQVQQANITNKTNGSDELNEDENNNSKTHENLMHSPERNLELGVQNNHSEGSDKQQLLESHNNSKTLKEFQRKKNAENSTSNSAASSKVLRQTDKKLESDNTVLLKSEPTATNKDNGLPLETNTSIDPKINDYSTIADKKSTEDAFCKSIESLDSEKTIHINDENSENTTLAPKSDQISSGEKIMNFDKESKNPPISKALSPILREKLKNSISGYKKTQNQKIELSQNTSGFNKDTSYEKSDLENQNNYINFERVKSNSNDFEILYNEQNNEILQLKQSLENNNSIVQDIQSELKLTKQQNINLNSNYMLSKHKVIESEKKVELLNSDLKKLRHQMDELQQKQNTHTQSHTENIVKENKQLNESMVSFEKKISDLKTNLSTFKNQNKNLESELDDAKNQISEINLNNKSVIENLQNKLNEDKINNSKTYENLQRALKRNHELEAHNKQSEDLLKQQLLESQNNSKTVTQELTSSNNTLDELNKKLAEMSSLHETFKSESNKKIEKLTKSLEQADVEIKTHIDKQNTFDTTLASAQDQIKKFKFTSDSVLERKSELEKNNDELKQKISNLETKLSGMSSDFELKNNTLEQNKIIIANYTEQLQSAKDQLDKIHALNNELQKDKVDLTKEIQTVKQELLEQSGKVDELVKSNKELIESQELSQQTTIQLQSDLLEYENNKKKYGEEINQKNMEIEKNITNLSEELKAIKAENDTLTANINILETENDILEANGLELEELNKANATKLEVSSKHVKDIEVQLSSANKSIQDKNAEINKLAEQLSLSIVSNEEKDTVVSDLNKNVANLQILLEEKTQSYDKINTELNVANDELKQASIKYTGLDKMHTSLQTNFETAYKNIEQLELQIKEHVYLNNNLNFHIGELNEAKSKADKELEELHKSLSEKKHAVTQLTIQLENSKKEQLDMINSHKNEIESKNYENQNLQSIITAKMVDLTSIQLQSDSTMRSKNNKISELKGIVYEKTQNIEKMNNQLEDNKADIKSSNLEIKKLKSIISAKELDLSNTKEDLYTMTYSKNAEMDALQKKIDVNIEFDNFLSKHNQSINREILITKLSTNSAPCNIFKNFKCLNSNCKDCRSKISTYVFLIQSFKKVCVRGSEKKIGCGWDQFSGDISADFCLNILIHRCNIDQKNSEKKLAQKSLNQFENFENIESPTCDQICDQAQYGTDILGKITIGTETRLVVLNIDQKNSEKKLAQKSLNQFENFENIESPTCDQICDQAEYGTDILEKITIGTETRLVVLSE</sequence>
<feature type="compositionally biased region" description="Low complexity" evidence="2">
    <location>
        <begin position="237"/>
        <end position="248"/>
    </location>
</feature>
<evidence type="ECO:0000313" key="4">
    <source>
        <dbReference type="Proteomes" id="UP000245383"/>
    </source>
</evidence>
<feature type="compositionally biased region" description="Polar residues" evidence="2">
    <location>
        <begin position="49"/>
        <end position="88"/>
    </location>
</feature>
<feature type="coiled-coil region" evidence="1">
    <location>
        <begin position="447"/>
        <end position="795"/>
    </location>
</feature>
<feature type="compositionally biased region" description="Polar residues" evidence="2">
    <location>
        <begin position="260"/>
        <end position="285"/>
    </location>
</feature>
<comment type="caution">
    <text evidence="3">The sequence shown here is derived from an EMBL/GenBank/DDBJ whole genome shotgun (WGS) entry which is preliminary data.</text>
</comment>
<feature type="region of interest" description="Disordered" evidence="2">
    <location>
        <begin position="228"/>
        <end position="285"/>
    </location>
</feature>
<feature type="coiled-coil region" evidence="1">
    <location>
        <begin position="831"/>
        <end position="1104"/>
    </location>
</feature>
<dbReference type="OrthoDB" id="8178130at2759"/>
<feature type="compositionally biased region" description="Basic and acidic residues" evidence="2">
    <location>
        <begin position="187"/>
        <end position="196"/>
    </location>
</feature>
<evidence type="ECO:0000256" key="1">
    <source>
        <dbReference type="SAM" id="Coils"/>
    </source>
</evidence>
<feature type="compositionally biased region" description="Basic and acidic residues" evidence="2">
    <location>
        <begin position="39"/>
        <end position="48"/>
    </location>
</feature>
<dbReference type="EMBL" id="MBFR01000045">
    <property type="protein sequence ID" value="PVU95847.1"/>
    <property type="molecule type" value="Genomic_DNA"/>
</dbReference>
<protein>
    <submittedName>
        <fullName evidence="3">Uncharacterized protein</fullName>
    </submittedName>
</protein>
<proteinExistence type="predicted"/>
<feature type="compositionally biased region" description="Basic and acidic residues" evidence="2">
    <location>
        <begin position="151"/>
        <end position="161"/>
    </location>
</feature>
<dbReference type="STRING" id="133385.A0A2T9YU25"/>
<reference evidence="3 4" key="1">
    <citation type="journal article" date="2018" name="MBio">
        <title>Comparative Genomics Reveals the Core Gene Toolbox for the Fungus-Insect Symbiosis.</title>
        <authorList>
            <person name="Wang Y."/>
            <person name="Stata M."/>
            <person name="Wang W."/>
            <person name="Stajich J.E."/>
            <person name="White M.M."/>
            <person name="Moncalvo J.M."/>
        </authorList>
    </citation>
    <scope>NUCLEOTIDE SEQUENCE [LARGE SCALE GENOMIC DNA]</scope>
    <source>
        <strain evidence="3 4">SWE-8-4</strain>
    </source>
</reference>
<feature type="region of interest" description="Disordered" evidence="2">
    <location>
        <begin position="146"/>
        <end position="196"/>
    </location>
</feature>
<feature type="compositionally biased region" description="Polar residues" evidence="2">
    <location>
        <begin position="162"/>
        <end position="172"/>
    </location>
</feature>
<evidence type="ECO:0000313" key="3">
    <source>
        <dbReference type="EMBL" id="PVU95847.1"/>
    </source>
</evidence>
<organism evidence="3 4">
    <name type="scientific">Smittium simulii</name>
    <dbReference type="NCBI Taxonomy" id="133385"/>
    <lineage>
        <taxon>Eukaryota</taxon>
        <taxon>Fungi</taxon>
        <taxon>Fungi incertae sedis</taxon>
        <taxon>Zoopagomycota</taxon>
        <taxon>Kickxellomycotina</taxon>
        <taxon>Harpellomycetes</taxon>
        <taxon>Harpellales</taxon>
        <taxon>Legeriomycetaceae</taxon>
        <taxon>Smittium</taxon>
    </lineage>
</organism>
<gene>
    <name evidence="3" type="ORF">BB561_001548</name>
</gene>
<name>A0A2T9YU25_9FUNG</name>
<keyword evidence="1" id="KW-0175">Coiled coil</keyword>
<accession>A0A2T9YU25</accession>
<dbReference type="Proteomes" id="UP000245383">
    <property type="component" value="Unassembled WGS sequence"/>
</dbReference>
<feature type="region of interest" description="Disordered" evidence="2">
    <location>
        <begin position="1"/>
        <end position="110"/>
    </location>
</feature>
<feature type="region of interest" description="Disordered" evidence="2">
    <location>
        <begin position="320"/>
        <end position="339"/>
    </location>
</feature>